<dbReference type="EMBL" id="OD570390">
    <property type="protein sequence ID" value="CAD7448706.1"/>
    <property type="molecule type" value="Genomic_DNA"/>
</dbReference>
<proteinExistence type="inferred from homology"/>
<comment type="similarity">
    <text evidence="1">Belongs to the unc-93 family.</text>
</comment>
<dbReference type="GO" id="GO:0055120">
    <property type="term" value="C:striated muscle dense body"/>
    <property type="evidence" value="ECO:0007669"/>
    <property type="project" value="TreeGrafter"/>
</dbReference>
<evidence type="ECO:0000256" key="2">
    <source>
        <dbReference type="SAM" id="Phobius"/>
    </source>
</evidence>
<keyword evidence="2" id="KW-1133">Transmembrane helix</keyword>
<evidence type="ECO:0000313" key="3">
    <source>
        <dbReference type="EMBL" id="CAD7448706.1"/>
    </source>
</evidence>
<reference evidence="3" key="1">
    <citation type="submission" date="2020-11" db="EMBL/GenBank/DDBJ databases">
        <authorList>
            <person name="Tran Van P."/>
        </authorList>
    </citation>
    <scope>NUCLEOTIDE SEQUENCE</scope>
</reference>
<feature type="transmembrane region" description="Helical" evidence="2">
    <location>
        <begin position="122"/>
        <end position="144"/>
    </location>
</feature>
<accession>A0A7R9F842</accession>
<dbReference type="InterPro" id="IPR051951">
    <property type="entry name" value="UNC-93_regulatory"/>
</dbReference>
<dbReference type="PANTHER" id="PTHR19444:SF11">
    <property type="entry name" value="UNC93-LIKE PROTEIN"/>
    <property type="match status" value="1"/>
</dbReference>
<feature type="transmembrane region" description="Helical" evidence="2">
    <location>
        <begin position="182"/>
        <end position="199"/>
    </location>
</feature>
<dbReference type="GO" id="GO:0015459">
    <property type="term" value="F:potassium channel regulator activity"/>
    <property type="evidence" value="ECO:0007669"/>
    <property type="project" value="TreeGrafter"/>
</dbReference>
<name>A0A7R9F842_9NEOP</name>
<protein>
    <submittedName>
        <fullName evidence="3">Uncharacterized protein</fullName>
    </submittedName>
</protein>
<evidence type="ECO:0000256" key="1">
    <source>
        <dbReference type="ARBA" id="ARBA00009172"/>
    </source>
</evidence>
<dbReference type="GO" id="GO:0043266">
    <property type="term" value="P:regulation of potassium ion transport"/>
    <property type="evidence" value="ECO:0007669"/>
    <property type="project" value="TreeGrafter"/>
</dbReference>
<dbReference type="GO" id="GO:0005886">
    <property type="term" value="C:plasma membrane"/>
    <property type="evidence" value="ECO:0007669"/>
    <property type="project" value="TreeGrafter"/>
</dbReference>
<gene>
    <name evidence="3" type="ORF">TBIB3V08_LOCUS10989</name>
</gene>
<dbReference type="AlphaFoldDB" id="A0A7R9F842"/>
<organism evidence="3">
    <name type="scientific">Timema bartmani</name>
    <dbReference type="NCBI Taxonomy" id="61472"/>
    <lineage>
        <taxon>Eukaryota</taxon>
        <taxon>Metazoa</taxon>
        <taxon>Ecdysozoa</taxon>
        <taxon>Arthropoda</taxon>
        <taxon>Hexapoda</taxon>
        <taxon>Insecta</taxon>
        <taxon>Pterygota</taxon>
        <taxon>Neoptera</taxon>
        <taxon>Polyneoptera</taxon>
        <taxon>Phasmatodea</taxon>
        <taxon>Timematodea</taxon>
        <taxon>Timematoidea</taxon>
        <taxon>Timematidae</taxon>
        <taxon>Timema</taxon>
    </lineage>
</organism>
<keyword evidence="2" id="KW-0472">Membrane</keyword>
<dbReference type="PANTHER" id="PTHR19444">
    <property type="entry name" value="UNC-93 RELATED"/>
    <property type="match status" value="1"/>
</dbReference>
<sequence>MSDILDDFRKFSARVQPDRRNRMPEQYDTTIFRSRFIFYPLPCLPFKAAYIRNMDLELQEWHACSSLPNFIGNGITTGILSGDSKIVSREDFDYHKYCGSKFCPYVTIENATAIIKPAKETMYIMTGVFIVPKIFSVVLVALFLDPLARYSVFDARRDSFKLKGFQLLLVTLRNLRDRKQQLLVFLSLWIGTINSFSLAEYPMAYITCGWGIQYVGASKHGFELHLNGNWRNMEAQPWWRIVPRFLLHVWQVEMRYMSPGKWNLATYMTPAQSNQTRSRSNLNLLVVSSLVYCENSALDHETTEVVRDVSCMPITERSKIHSVDRSVSTPRDQFLKRVQV</sequence>
<dbReference type="GO" id="GO:0006937">
    <property type="term" value="P:regulation of muscle contraction"/>
    <property type="evidence" value="ECO:0007669"/>
    <property type="project" value="TreeGrafter"/>
</dbReference>
<keyword evidence="2" id="KW-0812">Transmembrane</keyword>